<name>A0A1D6MNC1_MAIZE</name>
<organism evidence="1">
    <name type="scientific">Zea mays</name>
    <name type="common">Maize</name>
    <dbReference type="NCBI Taxonomy" id="4577"/>
    <lineage>
        <taxon>Eukaryota</taxon>
        <taxon>Viridiplantae</taxon>
        <taxon>Streptophyta</taxon>
        <taxon>Embryophyta</taxon>
        <taxon>Tracheophyta</taxon>
        <taxon>Spermatophyta</taxon>
        <taxon>Magnoliopsida</taxon>
        <taxon>Liliopsida</taxon>
        <taxon>Poales</taxon>
        <taxon>Poaceae</taxon>
        <taxon>PACMAD clade</taxon>
        <taxon>Panicoideae</taxon>
        <taxon>Andropogonodae</taxon>
        <taxon>Andropogoneae</taxon>
        <taxon>Tripsacinae</taxon>
        <taxon>Zea</taxon>
    </lineage>
</organism>
<protein>
    <submittedName>
        <fullName evidence="1">Polyadenylate-binding protein-interacting protein 10</fullName>
    </submittedName>
</protein>
<dbReference type="AlphaFoldDB" id="A0A1D6MNC1"/>
<dbReference type="ExpressionAtlas" id="A0A1D6MNC1">
    <property type="expression patterns" value="baseline and differential"/>
</dbReference>
<dbReference type="PANTHER" id="PTHR32343:SF32">
    <property type="entry name" value="POLYADENYLATE-BINDING PROTEIN-INTERACTING PROTEIN 13"/>
    <property type="match status" value="1"/>
</dbReference>
<dbReference type="PANTHER" id="PTHR32343">
    <property type="entry name" value="SERINE/ARGININE-RICH SPLICING FACTOR"/>
    <property type="match status" value="1"/>
</dbReference>
<gene>
    <name evidence="1" type="ORF">ZEAMMB73_Zm00001d040133</name>
</gene>
<evidence type="ECO:0000313" key="1">
    <source>
        <dbReference type="EMBL" id="ONM30619.1"/>
    </source>
</evidence>
<dbReference type="InParanoid" id="A0A1D6MNC1"/>
<dbReference type="STRING" id="4577.A0A1D6MNC1"/>
<proteinExistence type="predicted"/>
<accession>A0A1D6MNC1</accession>
<sequence length="99" mass="11341">MCGDPNSVLRFAFIEFTDEGNISISNHVSVCLLCSDDEREMCARTIYYTNIDKKVTQADLKLFFESICGEVGRSLLQTQSPFCTAKSLQKWHHQDRSRD</sequence>
<reference evidence="1" key="1">
    <citation type="submission" date="2015-12" db="EMBL/GenBank/DDBJ databases">
        <title>Update maize B73 reference genome by single molecule sequencing technologies.</title>
        <authorList>
            <consortium name="Maize Genome Sequencing Project"/>
            <person name="Ware D."/>
        </authorList>
    </citation>
    <scope>NUCLEOTIDE SEQUENCE [LARGE SCALE GENOMIC DNA]</scope>
    <source>
        <tissue evidence="1">Seedling</tissue>
    </source>
</reference>
<dbReference type="EMBL" id="CM007649">
    <property type="protein sequence ID" value="ONM30619.1"/>
    <property type="molecule type" value="Genomic_DNA"/>
</dbReference>